<evidence type="ECO:0000313" key="2">
    <source>
        <dbReference type="Proteomes" id="UP000596742"/>
    </source>
</evidence>
<organism evidence="1 2">
    <name type="scientific">Mytilus galloprovincialis</name>
    <name type="common">Mediterranean mussel</name>
    <dbReference type="NCBI Taxonomy" id="29158"/>
    <lineage>
        <taxon>Eukaryota</taxon>
        <taxon>Metazoa</taxon>
        <taxon>Spiralia</taxon>
        <taxon>Lophotrochozoa</taxon>
        <taxon>Mollusca</taxon>
        <taxon>Bivalvia</taxon>
        <taxon>Autobranchia</taxon>
        <taxon>Pteriomorphia</taxon>
        <taxon>Mytilida</taxon>
        <taxon>Mytiloidea</taxon>
        <taxon>Mytilidae</taxon>
        <taxon>Mytilinae</taxon>
        <taxon>Mytilus</taxon>
    </lineage>
</organism>
<comment type="caution">
    <text evidence="1">The sequence shown here is derived from an EMBL/GenBank/DDBJ whole genome shotgun (WGS) entry which is preliminary data.</text>
</comment>
<dbReference type="Proteomes" id="UP000596742">
    <property type="component" value="Unassembled WGS sequence"/>
</dbReference>
<accession>A0A8B6DW46</accession>
<dbReference type="OrthoDB" id="2428896at2759"/>
<name>A0A8B6DW46_MYTGA</name>
<feature type="non-terminal residue" evidence="1">
    <location>
        <position position="173"/>
    </location>
</feature>
<gene>
    <name evidence="1" type="ORF">MGAL_10B091099</name>
</gene>
<sequence length="173" mass="18970">RSRSVANISPGIVIRRNIKTSISLFSGFSEGEAKDLAEDFSNIVEKSDVFTRLSKISSSKREANEVRPLNGFLGKLGIKHTGVVATTKDGGRYLIHKGSGYGTKSSTVVLNANHMSKNWKKTGEKLTNGKTISNLMKDGYVNQKYGVGRDKKICWQSSGNIMDKAGRRKRVAC</sequence>
<keyword evidence="2" id="KW-1185">Reference proteome</keyword>
<protein>
    <submittedName>
        <fullName evidence="1">Uncharacterized protein</fullName>
    </submittedName>
</protein>
<reference evidence="1" key="1">
    <citation type="submission" date="2018-11" db="EMBL/GenBank/DDBJ databases">
        <authorList>
            <person name="Alioto T."/>
            <person name="Alioto T."/>
        </authorList>
    </citation>
    <scope>NUCLEOTIDE SEQUENCE</scope>
</reference>
<proteinExistence type="predicted"/>
<evidence type="ECO:0000313" key="1">
    <source>
        <dbReference type="EMBL" id="VDI24421.1"/>
    </source>
</evidence>
<dbReference type="EMBL" id="UYJE01004041">
    <property type="protein sequence ID" value="VDI24421.1"/>
    <property type="molecule type" value="Genomic_DNA"/>
</dbReference>
<dbReference type="AlphaFoldDB" id="A0A8B6DW46"/>